<proteinExistence type="predicted"/>
<gene>
    <name evidence="3" type="ORF">CYCCA115_LOCUS3611</name>
</gene>
<dbReference type="Proteomes" id="UP001295423">
    <property type="component" value="Unassembled WGS sequence"/>
</dbReference>
<feature type="coiled-coil region" evidence="1">
    <location>
        <begin position="8"/>
        <end position="68"/>
    </location>
</feature>
<reference evidence="3" key="1">
    <citation type="submission" date="2023-08" db="EMBL/GenBank/DDBJ databases">
        <authorList>
            <person name="Audoor S."/>
            <person name="Bilcke G."/>
        </authorList>
    </citation>
    <scope>NUCLEOTIDE SEQUENCE</scope>
</reference>
<feature type="coiled-coil region" evidence="1">
    <location>
        <begin position="171"/>
        <end position="302"/>
    </location>
</feature>
<dbReference type="PANTHER" id="PTHR23159">
    <property type="entry name" value="CENTROSOMAL PROTEIN 2"/>
    <property type="match status" value="1"/>
</dbReference>
<feature type="coiled-coil region" evidence="1">
    <location>
        <begin position="112"/>
        <end position="146"/>
    </location>
</feature>
<feature type="compositionally biased region" description="Polar residues" evidence="2">
    <location>
        <begin position="510"/>
        <end position="536"/>
    </location>
</feature>
<evidence type="ECO:0000313" key="3">
    <source>
        <dbReference type="EMBL" id="CAJ1934148.1"/>
    </source>
</evidence>
<comment type="caution">
    <text evidence="3">The sequence shown here is derived from an EMBL/GenBank/DDBJ whole genome shotgun (WGS) entry which is preliminary data.</text>
</comment>
<evidence type="ECO:0000313" key="4">
    <source>
        <dbReference type="Proteomes" id="UP001295423"/>
    </source>
</evidence>
<protein>
    <submittedName>
        <fullName evidence="3">Uncharacterized protein</fullName>
    </submittedName>
</protein>
<feature type="region of interest" description="Disordered" evidence="2">
    <location>
        <begin position="494"/>
        <end position="589"/>
    </location>
</feature>
<dbReference type="AlphaFoldDB" id="A0AAD2CJR5"/>
<dbReference type="EMBL" id="CAKOGP040000335">
    <property type="protein sequence ID" value="CAJ1934148.1"/>
    <property type="molecule type" value="Genomic_DNA"/>
</dbReference>
<keyword evidence="1" id="KW-0175">Coiled coil</keyword>
<name>A0AAD2CJR5_9STRA</name>
<keyword evidence="4" id="KW-1185">Reference proteome</keyword>
<evidence type="ECO:0000256" key="2">
    <source>
        <dbReference type="SAM" id="MobiDB-lite"/>
    </source>
</evidence>
<sequence>MAAMAQMQNALRAEIRDLKVKIVSLETAEADNARLRKELSSIKTTCENNLAKQELDFLNRMAEISRENSARIADLEAKLAEKRQLTSGHGPKSVHDNIEGMEQIAGQNRDEVDILKKQLRVVQTKRDELTRKLEEATVELALKDCKLESLGVDDSFVRCNPASDRSFSMEHSSLQRMLREANEEIGRLKAGTTEHPSIGGQVDVQLQRRVERLERENLKLHDALKQGEQSKKKHDITVLQLERRNHDLKMSLQKMEIQGQSGTVETRASYGFTDDGNLEIECQRLQSELRKTKNALNLANLKQEELSYELKKASTASSVECTPEVGMHQQRNQSLQVACEKLEGEVDELKGQLGKSGELKSSLLAEINEAKTLLQSSERDKKKLSEQLAQAENEMRQPRDSGVGSSQDRTSDMIRQMEQNLKREKVNTDNITAKYRQQAVADKQTTEVDSSYEILTKMREDNRKLNLDVNQLQRKLDDERKLSRCLRSEIGDMRASYSTESKPSVRDRASFSSVPSTSKSQTLNRTTKQTSNSSTRRSVKGIAARFENGGFPTQPEEKATSRPSFSKEPTEQPVPHTSFSNKTKELTDEVRGLRRELETQTKQGIELEEELTRQCEINSSLLKEINELSLEIEAKRKESANIFKDQEELVEFRSQITKLSQDLTIASKDKAELQSKYETNQKRLASLQEQVSEKVKDYDKNHSRDEQIIHQLQSKVKSLEADLANTLTLVEDLRDKLNSQAESNPNGQNTDLQSMKRALHEKEDEITQMTREKEQIVLSMNDMTGFRKEEIQELQLELTRMKSKNSEQVREMESLREKLEQRNYNIQRIASNDDNAAGNLQSENTELRQKLVEATSERLASEAKLKQYLSDRGGSSKSVQILRERNAALKFEVEKLTKKLSKLSGGDKMQVTRVMI</sequence>
<feature type="region of interest" description="Disordered" evidence="2">
    <location>
        <begin position="376"/>
        <end position="410"/>
    </location>
</feature>
<accession>A0AAD2CJR5</accession>
<evidence type="ECO:0000256" key="1">
    <source>
        <dbReference type="SAM" id="Coils"/>
    </source>
</evidence>
<organism evidence="3 4">
    <name type="scientific">Cylindrotheca closterium</name>
    <dbReference type="NCBI Taxonomy" id="2856"/>
    <lineage>
        <taxon>Eukaryota</taxon>
        <taxon>Sar</taxon>
        <taxon>Stramenopiles</taxon>
        <taxon>Ochrophyta</taxon>
        <taxon>Bacillariophyta</taxon>
        <taxon>Bacillariophyceae</taxon>
        <taxon>Bacillariophycidae</taxon>
        <taxon>Bacillariales</taxon>
        <taxon>Bacillariaceae</taxon>
        <taxon>Cylindrotheca</taxon>
    </lineage>
</organism>
<dbReference type="PANTHER" id="PTHR23159:SF60">
    <property type="entry name" value="SPINDLE ASSEMBLY ABNORMAL PROTEIN 4"/>
    <property type="match status" value="1"/>
</dbReference>